<feature type="transmembrane region" description="Helical" evidence="5">
    <location>
        <begin position="299"/>
        <end position="320"/>
    </location>
</feature>
<dbReference type="GO" id="GO:1902600">
    <property type="term" value="P:proton transmembrane transport"/>
    <property type="evidence" value="ECO:0007669"/>
    <property type="project" value="InterPro"/>
</dbReference>
<feature type="transmembrane region" description="Helical" evidence="5">
    <location>
        <begin position="332"/>
        <end position="355"/>
    </location>
</feature>
<dbReference type="RefSeq" id="WP_078710939.1">
    <property type="nucleotide sequence ID" value="NZ_FUWY01000001.1"/>
</dbReference>
<feature type="transmembrane region" description="Helical" evidence="5">
    <location>
        <begin position="273"/>
        <end position="293"/>
    </location>
</feature>
<evidence type="ECO:0000256" key="1">
    <source>
        <dbReference type="ARBA" id="ARBA00004141"/>
    </source>
</evidence>
<dbReference type="EMBL" id="FUWY01000001">
    <property type="protein sequence ID" value="SJZ40916.1"/>
    <property type="molecule type" value="Genomic_DNA"/>
</dbReference>
<evidence type="ECO:0000256" key="5">
    <source>
        <dbReference type="SAM" id="Phobius"/>
    </source>
</evidence>
<keyword evidence="8" id="KW-1185">Reference proteome</keyword>
<name>A0A1T4KEW0_9FIRM</name>
<feature type="domain" description="Cation/H+ exchanger transmembrane" evidence="6">
    <location>
        <begin position="13"/>
        <end position="379"/>
    </location>
</feature>
<dbReference type="InterPro" id="IPR006153">
    <property type="entry name" value="Cation/H_exchanger_TM"/>
</dbReference>
<dbReference type="STRING" id="118967.SAMN02745191_0505"/>
<dbReference type="PANTHER" id="PTHR31102:SF1">
    <property type="entry name" value="CATION_H+ EXCHANGER DOMAIN-CONTAINING PROTEIN"/>
    <property type="match status" value="1"/>
</dbReference>
<proteinExistence type="predicted"/>
<feature type="transmembrane region" description="Helical" evidence="5">
    <location>
        <begin position="361"/>
        <end position="381"/>
    </location>
</feature>
<dbReference type="PANTHER" id="PTHR31102">
    <property type="match status" value="1"/>
</dbReference>
<feature type="transmembrane region" description="Helical" evidence="5">
    <location>
        <begin position="216"/>
        <end position="232"/>
    </location>
</feature>
<evidence type="ECO:0000256" key="4">
    <source>
        <dbReference type="ARBA" id="ARBA00023136"/>
    </source>
</evidence>
<dbReference type="GO" id="GO:0015297">
    <property type="term" value="F:antiporter activity"/>
    <property type="evidence" value="ECO:0007669"/>
    <property type="project" value="InterPro"/>
</dbReference>
<dbReference type="AlphaFoldDB" id="A0A1T4KEW0"/>
<evidence type="ECO:0000313" key="7">
    <source>
        <dbReference type="EMBL" id="SJZ40916.1"/>
    </source>
</evidence>
<organism evidence="7 8">
    <name type="scientific">Anaerorhabdus furcosa</name>
    <dbReference type="NCBI Taxonomy" id="118967"/>
    <lineage>
        <taxon>Bacteria</taxon>
        <taxon>Bacillati</taxon>
        <taxon>Bacillota</taxon>
        <taxon>Erysipelotrichia</taxon>
        <taxon>Erysipelotrichales</taxon>
        <taxon>Erysipelotrichaceae</taxon>
        <taxon>Anaerorhabdus</taxon>
    </lineage>
</organism>
<feature type="transmembrane region" description="Helical" evidence="5">
    <location>
        <begin position="84"/>
        <end position="109"/>
    </location>
</feature>
<keyword evidence="3 5" id="KW-1133">Transmembrane helix</keyword>
<feature type="transmembrane region" description="Helical" evidence="5">
    <location>
        <begin position="115"/>
        <end position="137"/>
    </location>
</feature>
<reference evidence="8" key="1">
    <citation type="submission" date="2017-02" db="EMBL/GenBank/DDBJ databases">
        <authorList>
            <person name="Varghese N."/>
            <person name="Submissions S."/>
        </authorList>
    </citation>
    <scope>NUCLEOTIDE SEQUENCE [LARGE SCALE GENOMIC DNA]</scope>
    <source>
        <strain evidence="8">ATCC 25662</strain>
    </source>
</reference>
<dbReference type="Pfam" id="PF00999">
    <property type="entry name" value="Na_H_Exchanger"/>
    <property type="match status" value="1"/>
</dbReference>
<dbReference type="GO" id="GO:0016020">
    <property type="term" value="C:membrane"/>
    <property type="evidence" value="ECO:0007669"/>
    <property type="project" value="UniProtKB-SubCell"/>
</dbReference>
<dbReference type="InterPro" id="IPR051843">
    <property type="entry name" value="CPA1_transporter"/>
</dbReference>
<comment type="subcellular location">
    <subcellularLocation>
        <location evidence="1">Membrane</location>
        <topology evidence="1">Multi-pass membrane protein</topology>
    </subcellularLocation>
</comment>
<evidence type="ECO:0000256" key="2">
    <source>
        <dbReference type="ARBA" id="ARBA00022692"/>
    </source>
</evidence>
<feature type="transmembrane region" description="Helical" evidence="5">
    <location>
        <begin position="184"/>
        <end position="204"/>
    </location>
</feature>
<gene>
    <name evidence="7" type="ORF">SAMN02745191_0505</name>
</gene>
<protein>
    <submittedName>
        <fullName evidence="7">NhaP-type Na+/H+ or K+/H+ antiporter</fullName>
    </submittedName>
</protein>
<sequence length="390" mass="41677">MLVSIGLICIVGLLCAGIFNKLKLPGLIGMILAGIILGNSGLHLLDNKLMDISSEIRQIALIIILTRAGLTLKLDDFKKIGRPAVFMSFVPALFEITACTIIAPIFLPLTTLEAMLLGCVLAAVSPAVIVPSMIKLIQSGKGEDKKIPQLILTGASFDDVVVISLFTVVSTFLLSGVVNFTSVLQVPVSIILGILVGLSWGYVLQIYFKKFHMRDSVKMILILSFSFMFVGFEKNINTIIPFSSLICVMTMAISMNIFYPTLANRLSSKYNKLWVAGEIFLFVLVGASVNLSLAFKGGISLVIVILLCLVVRSVGVFVSLIKTELNSKEKIFCAIAYIPKATVQAAIGGLPLAMGLASGDIILTGAVVAILVSAPLGAILIEKSANKLLN</sequence>
<keyword evidence="2 5" id="KW-0812">Transmembrane</keyword>
<keyword evidence="4 5" id="KW-0472">Membrane</keyword>
<accession>A0A1T4KEW0</accession>
<dbReference type="Gene3D" id="1.20.1530.20">
    <property type="match status" value="1"/>
</dbReference>
<evidence type="ECO:0000313" key="8">
    <source>
        <dbReference type="Proteomes" id="UP000243297"/>
    </source>
</evidence>
<feature type="transmembrane region" description="Helical" evidence="5">
    <location>
        <begin position="238"/>
        <end position="261"/>
    </location>
</feature>
<dbReference type="InterPro" id="IPR038770">
    <property type="entry name" value="Na+/solute_symporter_sf"/>
</dbReference>
<evidence type="ECO:0000259" key="6">
    <source>
        <dbReference type="Pfam" id="PF00999"/>
    </source>
</evidence>
<feature type="transmembrane region" description="Helical" evidence="5">
    <location>
        <begin position="27"/>
        <end position="45"/>
    </location>
</feature>
<dbReference type="OrthoDB" id="9790604at2"/>
<feature type="transmembrane region" description="Helical" evidence="5">
    <location>
        <begin position="157"/>
        <end position="178"/>
    </location>
</feature>
<evidence type="ECO:0000256" key="3">
    <source>
        <dbReference type="ARBA" id="ARBA00022989"/>
    </source>
</evidence>
<dbReference type="Proteomes" id="UP000243297">
    <property type="component" value="Unassembled WGS sequence"/>
</dbReference>